<name>A0A367L5B9_9HYPO</name>
<evidence type="ECO:0000256" key="2">
    <source>
        <dbReference type="ARBA" id="ARBA00023002"/>
    </source>
</evidence>
<dbReference type="EMBL" id="LKCN02000014">
    <property type="protein sequence ID" value="RCI09611.1"/>
    <property type="molecule type" value="Genomic_DNA"/>
</dbReference>
<comment type="caution">
    <text evidence="6">The sequence shown here is derived from an EMBL/GenBank/DDBJ whole genome shotgun (WGS) entry which is preliminary data.</text>
</comment>
<feature type="domain" description="Enoyl reductase (ER)" evidence="5">
    <location>
        <begin position="16"/>
        <end position="328"/>
    </location>
</feature>
<dbReference type="InterPro" id="IPR047618">
    <property type="entry name" value="QOR-like"/>
</dbReference>
<dbReference type="CDD" id="cd05286">
    <property type="entry name" value="QOR2"/>
    <property type="match status" value="1"/>
</dbReference>
<evidence type="ECO:0000259" key="5">
    <source>
        <dbReference type="SMART" id="SM00829"/>
    </source>
</evidence>
<dbReference type="InterPro" id="IPR011032">
    <property type="entry name" value="GroES-like_sf"/>
</dbReference>
<dbReference type="GO" id="GO:0005829">
    <property type="term" value="C:cytosol"/>
    <property type="evidence" value="ECO:0007669"/>
    <property type="project" value="TreeGrafter"/>
</dbReference>
<dbReference type="Gene3D" id="3.40.50.720">
    <property type="entry name" value="NAD(P)-binding Rossmann-like Domain"/>
    <property type="match status" value="1"/>
</dbReference>
<dbReference type="InterPro" id="IPR036291">
    <property type="entry name" value="NAD(P)-bd_dom_sf"/>
</dbReference>
<dbReference type="PANTHER" id="PTHR48106">
    <property type="entry name" value="QUINONE OXIDOREDUCTASE PIG3-RELATED"/>
    <property type="match status" value="1"/>
</dbReference>
<dbReference type="Pfam" id="PF08240">
    <property type="entry name" value="ADH_N"/>
    <property type="match status" value="1"/>
</dbReference>
<dbReference type="GO" id="GO:0003960">
    <property type="term" value="F:quinone reductase (NADPH) activity"/>
    <property type="evidence" value="ECO:0007669"/>
    <property type="project" value="InterPro"/>
</dbReference>
<dbReference type="FunFam" id="3.40.50.720:FF:000053">
    <property type="entry name" value="Quinone oxidoreductase 1"/>
    <property type="match status" value="1"/>
</dbReference>
<keyword evidence="1" id="KW-0521">NADP</keyword>
<keyword evidence="2" id="KW-0560">Oxidoreductase</keyword>
<dbReference type="Gene3D" id="3.90.180.10">
    <property type="entry name" value="Medium-chain alcohol dehydrogenases, catalytic domain"/>
    <property type="match status" value="1"/>
</dbReference>
<gene>
    <name evidence="6" type="ORF">L249_4007</name>
</gene>
<proteinExistence type="predicted"/>
<dbReference type="STRING" id="1330021.A0A367L5B9"/>
<dbReference type="GO" id="GO:0035925">
    <property type="term" value="F:mRNA 3'-UTR AU-rich region binding"/>
    <property type="evidence" value="ECO:0007669"/>
    <property type="project" value="TreeGrafter"/>
</dbReference>
<dbReference type="AlphaFoldDB" id="A0A367L5B9"/>
<evidence type="ECO:0000256" key="3">
    <source>
        <dbReference type="ARBA" id="ARBA00043088"/>
    </source>
</evidence>
<evidence type="ECO:0000313" key="7">
    <source>
        <dbReference type="Proteomes" id="UP000253664"/>
    </source>
</evidence>
<dbReference type="Proteomes" id="UP000253664">
    <property type="component" value="Unassembled WGS sequence"/>
</dbReference>
<evidence type="ECO:0000256" key="4">
    <source>
        <dbReference type="ARBA" id="ARBA00070796"/>
    </source>
</evidence>
<dbReference type="SUPFAM" id="SSF50129">
    <property type="entry name" value="GroES-like"/>
    <property type="match status" value="1"/>
</dbReference>
<dbReference type="InterPro" id="IPR013149">
    <property type="entry name" value="ADH-like_C"/>
</dbReference>
<keyword evidence="7" id="KW-1185">Reference proteome</keyword>
<evidence type="ECO:0000313" key="6">
    <source>
        <dbReference type="EMBL" id="RCI09611.1"/>
    </source>
</evidence>
<dbReference type="OrthoDB" id="48317at2759"/>
<accession>A0A367L5B9</accession>
<sequence length="331" mass="35111">MTLPSTMTAVQISRHGGTDVLQLRSDLPVPAPTSGQVLVRNLFAGVNYIDTYFRTGLYPVPGLPLTLGREAAGEVVSGGGDTLPVGTRVVYVPTDPATGTYAQYTAVAADRVVVIPDKLATDVAAAVFLQGLTAWTFIREAADVKPDTWTLVHAAAGGVGLLLVQMLRHVGARVIAAAGSEEKRELARRNGAGWVVDSRADDLVTQVMGITGGHGVDVIFDGVGKATFDADLDMIAVKGLLISFGNASGAVEPLSILRLTPKNMKLMRPTLMVYVADRHDLVKYTTELFDLVASNKINVAIHGVYPLKDAAKAHNDIEGRKTTGKLLLDCQ</sequence>
<dbReference type="GO" id="GO:0070402">
    <property type="term" value="F:NADPH binding"/>
    <property type="evidence" value="ECO:0007669"/>
    <property type="project" value="TreeGrafter"/>
</dbReference>
<evidence type="ECO:0000256" key="1">
    <source>
        <dbReference type="ARBA" id="ARBA00022857"/>
    </source>
</evidence>
<dbReference type="PANTHER" id="PTHR48106:SF13">
    <property type="entry name" value="QUINONE OXIDOREDUCTASE-RELATED"/>
    <property type="match status" value="1"/>
</dbReference>
<reference evidence="6 7" key="1">
    <citation type="journal article" date="2015" name="BMC Genomics">
        <title>Insights from the genome of Ophiocordyceps polyrhachis-furcata to pathogenicity and host specificity in insect fungi.</title>
        <authorList>
            <person name="Wichadakul D."/>
            <person name="Kobmoo N."/>
            <person name="Ingsriswang S."/>
            <person name="Tangphatsornruang S."/>
            <person name="Chantasingh D."/>
            <person name="Luangsa-ard J.J."/>
            <person name="Eurwilaichitr L."/>
        </authorList>
    </citation>
    <scope>NUCLEOTIDE SEQUENCE [LARGE SCALE GENOMIC DNA]</scope>
    <source>
        <strain evidence="6 7">BCC 54312</strain>
    </source>
</reference>
<organism evidence="6 7">
    <name type="scientific">Ophiocordyceps polyrhachis-furcata BCC 54312</name>
    <dbReference type="NCBI Taxonomy" id="1330021"/>
    <lineage>
        <taxon>Eukaryota</taxon>
        <taxon>Fungi</taxon>
        <taxon>Dikarya</taxon>
        <taxon>Ascomycota</taxon>
        <taxon>Pezizomycotina</taxon>
        <taxon>Sordariomycetes</taxon>
        <taxon>Hypocreomycetidae</taxon>
        <taxon>Hypocreales</taxon>
        <taxon>Ophiocordycipitaceae</taxon>
        <taxon>Ophiocordyceps</taxon>
    </lineage>
</organism>
<dbReference type="InterPro" id="IPR013154">
    <property type="entry name" value="ADH-like_N"/>
</dbReference>
<dbReference type="Pfam" id="PF00107">
    <property type="entry name" value="ADH_zinc_N"/>
    <property type="match status" value="1"/>
</dbReference>
<protein>
    <recommendedName>
        <fullName evidence="4">Probable quinone oxidoreductase</fullName>
    </recommendedName>
    <alternativeName>
        <fullName evidence="3">NADPH:quinone reductase</fullName>
    </alternativeName>
</protein>
<dbReference type="SUPFAM" id="SSF51735">
    <property type="entry name" value="NAD(P)-binding Rossmann-fold domains"/>
    <property type="match status" value="1"/>
</dbReference>
<dbReference type="InterPro" id="IPR020843">
    <property type="entry name" value="ER"/>
</dbReference>
<dbReference type="SMART" id="SM00829">
    <property type="entry name" value="PKS_ER"/>
    <property type="match status" value="1"/>
</dbReference>